<evidence type="ECO:0000313" key="4">
    <source>
        <dbReference type="EMBL" id="KAJ7347581.1"/>
    </source>
</evidence>
<proteinExistence type="predicted"/>
<feature type="transmembrane region" description="Helical" evidence="2">
    <location>
        <begin position="252"/>
        <end position="274"/>
    </location>
</feature>
<feature type="transmembrane region" description="Helical" evidence="2">
    <location>
        <begin position="12"/>
        <end position="39"/>
    </location>
</feature>
<keyword evidence="5" id="KW-1185">Reference proteome</keyword>
<dbReference type="EMBL" id="JARIHO010000019">
    <property type="protein sequence ID" value="KAJ7347581.1"/>
    <property type="molecule type" value="Genomic_DNA"/>
</dbReference>
<evidence type="ECO:0000313" key="5">
    <source>
        <dbReference type="Proteomes" id="UP001218218"/>
    </source>
</evidence>
<keyword evidence="2" id="KW-1133">Transmembrane helix</keyword>
<feature type="domain" description="DUF6534" evidence="3">
    <location>
        <begin position="191"/>
        <end position="277"/>
    </location>
</feature>
<feature type="region of interest" description="Disordered" evidence="1">
    <location>
        <begin position="352"/>
        <end position="383"/>
    </location>
</feature>
<dbReference type="Pfam" id="PF20152">
    <property type="entry name" value="DUF6534"/>
    <property type="match status" value="1"/>
</dbReference>
<feature type="transmembrane region" description="Helical" evidence="2">
    <location>
        <begin position="188"/>
        <end position="206"/>
    </location>
</feature>
<protein>
    <recommendedName>
        <fullName evidence="3">DUF6534 domain-containing protein</fullName>
    </recommendedName>
</protein>
<keyword evidence="2" id="KW-0812">Transmembrane</keyword>
<sequence>MTDPSHRSVDRAFLLVWGVEYIAYTLDIALWGIAVVLVLQYFRTYSKKDPILTRAVVAALLFFATIHVLFLSMNDFKDFILLFGDFEGQDVIFYESNVMICAVFVVAFVSQLYYATRIWVLSKRNWRYVTPVVLLALLQICERTFGYEAKCDAVLRFLAFGIGQTVEVAKVHRYSKLESTVITSTGQGAATAACDVTITAILCYILRKARTGVRRTDSALDKMIIYAFNRGVLTSFFALLQLIFFIAMPNTLMFAVFLLPSCHIYVISVCSMLTSRETLRAEMRGPDGVISTFAMSNVESTSARNNHNNLPDDSARVHVVSIISHPLSASTELNPRQETSVVKWVDDLAEDEGSDNRKASLPQSDFDMSGIGGPIETIPQMEE</sequence>
<dbReference type="Proteomes" id="UP001218218">
    <property type="component" value="Unassembled WGS sequence"/>
</dbReference>
<organism evidence="4 5">
    <name type="scientific">Mycena albidolilacea</name>
    <dbReference type="NCBI Taxonomy" id="1033008"/>
    <lineage>
        <taxon>Eukaryota</taxon>
        <taxon>Fungi</taxon>
        <taxon>Dikarya</taxon>
        <taxon>Basidiomycota</taxon>
        <taxon>Agaricomycotina</taxon>
        <taxon>Agaricomycetes</taxon>
        <taxon>Agaricomycetidae</taxon>
        <taxon>Agaricales</taxon>
        <taxon>Marasmiineae</taxon>
        <taxon>Mycenaceae</taxon>
        <taxon>Mycena</taxon>
    </lineage>
</organism>
<dbReference type="PANTHER" id="PTHR40465">
    <property type="entry name" value="CHROMOSOME 1, WHOLE GENOME SHOTGUN SEQUENCE"/>
    <property type="match status" value="1"/>
</dbReference>
<dbReference type="PANTHER" id="PTHR40465:SF1">
    <property type="entry name" value="DUF6534 DOMAIN-CONTAINING PROTEIN"/>
    <property type="match status" value="1"/>
</dbReference>
<gene>
    <name evidence="4" type="ORF">DFH08DRAFT_936988</name>
</gene>
<accession>A0AAD7A1F1</accession>
<dbReference type="AlphaFoldDB" id="A0AAD7A1F1"/>
<evidence type="ECO:0000256" key="2">
    <source>
        <dbReference type="SAM" id="Phobius"/>
    </source>
</evidence>
<reference evidence="4" key="1">
    <citation type="submission" date="2023-03" db="EMBL/GenBank/DDBJ databases">
        <title>Massive genome expansion in bonnet fungi (Mycena s.s.) driven by repeated elements and novel gene families across ecological guilds.</title>
        <authorList>
            <consortium name="Lawrence Berkeley National Laboratory"/>
            <person name="Harder C.B."/>
            <person name="Miyauchi S."/>
            <person name="Viragh M."/>
            <person name="Kuo A."/>
            <person name="Thoen E."/>
            <person name="Andreopoulos B."/>
            <person name="Lu D."/>
            <person name="Skrede I."/>
            <person name="Drula E."/>
            <person name="Henrissat B."/>
            <person name="Morin E."/>
            <person name="Kohler A."/>
            <person name="Barry K."/>
            <person name="LaButti K."/>
            <person name="Morin E."/>
            <person name="Salamov A."/>
            <person name="Lipzen A."/>
            <person name="Mereny Z."/>
            <person name="Hegedus B."/>
            <person name="Baldrian P."/>
            <person name="Stursova M."/>
            <person name="Weitz H."/>
            <person name="Taylor A."/>
            <person name="Grigoriev I.V."/>
            <person name="Nagy L.G."/>
            <person name="Martin F."/>
            <person name="Kauserud H."/>
        </authorList>
    </citation>
    <scope>NUCLEOTIDE SEQUENCE</scope>
    <source>
        <strain evidence="4">CBHHK002</strain>
    </source>
</reference>
<feature type="non-terminal residue" evidence="4">
    <location>
        <position position="383"/>
    </location>
</feature>
<keyword evidence="2" id="KW-0472">Membrane</keyword>
<feature type="transmembrane region" description="Helical" evidence="2">
    <location>
        <begin position="51"/>
        <end position="71"/>
    </location>
</feature>
<dbReference type="InterPro" id="IPR045339">
    <property type="entry name" value="DUF6534"/>
</dbReference>
<evidence type="ECO:0000259" key="3">
    <source>
        <dbReference type="Pfam" id="PF20152"/>
    </source>
</evidence>
<name>A0AAD7A1F1_9AGAR</name>
<feature type="transmembrane region" description="Helical" evidence="2">
    <location>
        <begin position="227"/>
        <end position="246"/>
    </location>
</feature>
<comment type="caution">
    <text evidence="4">The sequence shown here is derived from an EMBL/GenBank/DDBJ whole genome shotgun (WGS) entry which is preliminary data.</text>
</comment>
<feature type="transmembrane region" description="Helical" evidence="2">
    <location>
        <begin position="91"/>
        <end position="114"/>
    </location>
</feature>
<evidence type="ECO:0000256" key="1">
    <source>
        <dbReference type="SAM" id="MobiDB-lite"/>
    </source>
</evidence>